<sequence>MRSFMRGMMMILSRGVVIGISRPLSRVVTGCHGHHNDRHGSDRRGVSDNHRGSNNNYSGSNNRLNFKSIQLSSTHEHDPNITA</sequence>
<feature type="compositionally biased region" description="Basic and acidic residues" evidence="1">
    <location>
        <begin position="74"/>
        <end position="83"/>
    </location>
</feature>
<organism evidence="3">
    <name type="scientific">Tanacetum cinerariifolium</name>
    <name type="common">Dalmatian daisy</name>
    <name type="synonym">Chrysanthemum cinerariifolium</name>
    <dbReference type="NCBI Taxonomy" id="118510"/>
    <lineage>
        <taxon>Eukaryota</taxon>
        <taxon>Viridiplantae</taxon>
        <taxon>Streptophyta</taxon>
        <taxon>Embryophyta</taxon>
        <taxon>Tracheophyta</taxon>
        <taxon>Spermatophyta</taxon>
        <taxon>Magnoliopsida</taxon>
        <taxon>eudicotyledons</taxon>
        <taxon>Gunneridae</taxon>
        <taxon>Pentapetalae</taxon>
        <taxon>asterids</taxon>
        <taxon>campanulids</taxon>
        <taxon>Asterales</taxon>
        <taxon>Asteraceae</taxon>
        <taxon>Asteroideae</taxon>
        <taxon>Anthemideae</taxon>
        <taxon>Anthemidinae</taxon>
        <taxon>Tanacetum</taxon>
    </lineage>
</organism>
<dbReference type="EMBL" id="BKCJ011599708">
    <property type="protein sequence ID" value="GFD43542.1"/>
    <property type="molecule type" value="Genomic_DNA"/>
</dbReference>
<gene>
    <name evidence="3" type="ORF">Tci_915511</name>
</gene>
<evidence type="ECO:0000256" key="2">
    <source>
        <dbReference type="SAM" id="SignalP"/>
    </source>
</evidence>
<feature type="compositionally biased region" description="Basic and acidic residues" evidence="1">
    <location>
        <begin position="38"/>
        <end position="51"/>
    </location>
</feature>
<protein>
    <recommendedName>
        <fullName evidence="4">Secreted protein</fullName>
    </recommendedName>
</protein>
<dbReference type="AlphaFoldDB" id="A0A699W6G6"/>
<comment type="caution">
    <text evidence="3">The sequence shown here is derived from an EMBL/GenBank/DDBJ whole genome shotgun (WGS) entry which is preliminary data.</text>
</comment>
<accession>A0A699W6G6</accession>
<evidence type="ECO:0000256" key="1">
    <source>
        <dbReference type="SAM" id="MobiDB-lite"/>
    </source>
</evidence>
<feature type="region of interest" description="Disordered" evidence="1">
    <location>
        <begin position="30"/>
        <end position="83"/>
    </location>
</feature>
<feature type="chain" id="PRO_5025496332" description="Secreted protein" evidence="2">
    <location>
        <begin position="20"/>
        <end position="83"/>
    </location>
</feature>
<feature type="signal peptide" evidence="2">
    <location>
        <begin position="1"/>
        <end position="19"/>
    </location>
</feature>
<evidence type="ECO:0000313" key="3">
    <source>
        <dbReference type="EMBL" id="GFD43542.1"/>
    </source>
</evidence>
<evidence type="ECO:0008006" key="4">
    <source>
        <dbReference type="Google" id="ProtNLM"/>
    </source>
</evidence>
<feature type="compositionally biased region" description="Low complexity" evidence="1">
    <location>
        <begin position="52"/>
        <end position="65"/>
    </location>
</feature>
<name>A0A699W6G6_TANCI</name>
<reference evidence="3" key="1">
    <citation type="journal article" date="2019" name="Sci. Rep.">
        <title>Draft genome of Tanacetum cinerariifolium, the natural source of mosquito coil.</title>
        <authorList>
            <person name="Yamashiro T."/>
            <person name="Shiraishi A."/>
            <person name="Satake H."/>
            <person name="Nakayama K."/>
        </authorList>
    </citation>
    <scope>NUCLEOTIDE SEQUENCE</scope>
</reference>
<keyword evidence="2" id="KW-0732">Signal</keyword>
<proteinExistence type="predicted"/>